<dbReference type="AlphaFoldDB" id="A0A6M3IYW5"/>
<gene>
    <name evidence="2" type="ORF">MM415A00827_0026</name>
    <name evidence="1" type="ORF">MM415B00742_0030</name>
</gene>
<organism evidence="1">
    <name type="scientific">viral metagenome</name>
    <dbReference type="NCBI Taxonomy" id="1070528"/>
    <lineage>
        <taxon>unclassified sequences</taxon>
        <taxon>metagenomes</taxon>
        <taxon>organismal metagenomes</taxon>
    </lineage>
</organism>
<dbReference type="EMBL" id="MT142396">
    <property type="protein sequence ID" value="QJA79833.1"/>
    <property type="molecule type" value="Genomic_DNA"/>
</dbReference>
<reference evidence="1" key="1">
    <citation type="submission" date="2020-03" db="EMBL/GenBank/DDBJ databases">
        <title>The deep terrestrial virosphere.</title>
        <authorList>
            <person name="Holmfeldt K."/>
            <person name="Nilsson E."/>
            <person name="Simone D."/>
            <person name="Lopez-Fernandez M."/>
            <person name="Wu X."/>
            <person name="de Brujin I."/>
            <person name="Lundin D."/>
            <person name="Andersson A."/>
            <person name="Bertilsson S."/>
            <person name="Dopson M."/>
        </authorList>
    </citation>
    <scope>NUCLEOTIDE SEQUENCE</scope>
    <source>
        <strain evidence="2">MM415A00827</strain>
        <strain evidence="1">MM415B00742</strain>
    </source>
</reference>
<sequence>MIMNELVSIDRYEKQIQGAKGKCLEGALIIGKALLAIQEGNLYLSVGAKTFEHYAEQTHGISRSSAYNYIGVYKYFGPLLLADPSLQAVDPSRLIRLLPLIDETNKEDLLHMATSVPDEAGFSANIRNKRGKTAPDECSHPDGYVPFLEKCPICEHKRKIKQAV</sequence>
<dbReference type="EMBL" id="MT141478">
    <property type="protein sequence ID" value="QJA62690.1"/>
    <property type="molecule type" value="Genomic_DNA"/>
</dbReference>
<name>A0A6M3IYW5_9ZZZZ</name>
<evidence type="ECO:0000313" key="2">
    <source>
        <dbReference type="EMBL" id="QJA79833.1"/>
    </source>
</evidence>
<evidence type="ECO:0000313" key="1">
    <source>
        <dbReference type="EMBL" id="QJA62690.1"/>
    </source>
</evidence>
<protein>
    <submittedName>
        <fullName evidence="1">Uncharacterized protein</fullName>
    </submittedName>
</protein>
<proteinExistence type="predicted"/>
<accession>A0A6M3IYW5</accession>